<dbReference type="Pfam" id="PF00838">
    <property type="entry name" value="TCTP"/>
    <property type="match status" value="1"/>
</dbReference>
<dbReference type="InterPro" id="IPR018105">
    <property type="entry name" value="Translational_control_tumour_p"/>
</dbReference>
<evidence type="ECO:0000259" key="3">
    <source>
        <dbReference type="PROSITE" id="PS51797"/>
    </source>
</evidence>
<gene>
    <name evidence="4" type="ORF">RFULGI_LOCUS11361</name>
</gene>
<dbReference type="AlphaFoldDB" id="A0A9N9I4F9"/>
<evidence type="ECO:0000313" key="5">
    <source>
        <dbReference type="Proteomes" id="UP000789396"/>
    </source>
</evidence>
<dbReference type="PROSITE" id="PS51797">
    <property type="entry name" value="TCTP_3"/>
    <property type="match status" value="1"/>
</dbReference>
<reference evidence="4" key="1">
    <citation type="submission" date="2021-06" db="EMBL/GenBank/DDBJ databases">
        <authorList>
            <person name="Kallberg Y."/>
            <person name="Tangrot J."/>
            <person name="Rosling A."/>
        </authorList>
    </citation>
    <scope>NUCLEOTIDE SEQUENCE</scope>
    <source>
        <strain evidence="4">IN212</strain>
    </source>
</reference>
<feature type="domain" description="TCTP" evidence="3">
    <location>
        <begin position="1"/>
        <end position="90"/>
    </location>
</feature>
<dbReference type="PRINTS" id="PR01653">
    <property type="entry name" value="TCTPROTEIN"/>
</dbReference>
<dbReference type="PANTHER" id="PTHR11991">
    <property type="entry name" value="TRANSLATIONALLY CONTROLLED TUMOR PROTEIN-RELATED"/>
    <property type="match status" value="1"/>
</dbReference>
<dbReference type="InterPro" id="IPR011057">
    <property type="entry name" value="Mss4-like_sf"/>
</dbReference>
<dbReference type="Gene3D" id="2.170.150.10">
    <property type="entry name" value="Metal Binding Protein, Guanine Nucleotide Exchange Factor, Chain A"/>
    <property type="match status" value="1"/>
</dbReference>
<name>A0A9N9I4F9_9GLOM</name>
<dbReference type="InterPro" id="IPR011323">
    <property type="entry name" value="Mss4/transl-control_tumour"/>
</dbReference>
<protein>
    <recommendedName>
        <fullName evidence="1">Translationally-controlled tumor protein homolog</fullName>
    </recommendedName>
</protein>
<dbReference type="SUPFAM" id="SSF51316">
    <property type="entry name" value="Mss4-like"/>
    <property type="match status" value="1"/>
</dbReference>
<dbReference type="InterPro" id="IPR034737">
    <property type="entry name" value="TCTP"/>
</dbReference>
<dbReference type="InterPro" id="IPR018103">
    <property type="entry name" value="Translation_control_tumour_CS"/>
</dbReference>
<dbReference type="GO" id="GO:0005737">
    <property type="term" value="C:cytoplasm"/>
    <property type="evidence" value="ECO:0007669"/>
    <property type="project" value="TreeGrafter"/>
</dbReference>
<evidence type="ECO:0000256" key="1">
    <source>
        <dbReference type="ARBA" id="ARBA00014759"/>
    </source>
</evidence>
<dbReference type="EMBL" id="CAJVPZ010024603">
    <property type="protein sequence ID" value="CAG8719599.1"/>
    <property type="molecule type" value="Genomic_DNA"/>
</dbReference>
<feature type="non-terminal residue" evidence="4">
    <location>
        <position position="90"/>
    </location>
</feature>
<organism evidence="4 5">
    <name type="scientific">Racocetra fulgida</name>
    <dbReference type="NCBI Taxonomy" id="60492"/>
    <lineage>
        <taxon>Eukaryota</taxon>
        <taxon>Fungi</taxon>
        <taxon>Fungi incertae sedis</taxon>
        <taxon>Mucoromycota</taxon>
        <taxon>Glomeromycotina</taxon>
        <taxon>Glomeromycetes</taxon>
        <taxon>Diversisporales</taxon>
        <taxon>Gigasporaceae</taxon>
        <taxon>Racocetra</taxon>
    </lineage>
</organism>
<accession>A0A9N9I4F9</accession>
<sequence length="90" mass="10301">LITLKAGVDVDIGANPSAEEQEEALDESSTQVNNVVNAFRLQETQYDKKSYTAYLKKYVKKLAEHVKKEQPDRDISEWQAKIQNFSKKVL</sequence>
<dbReference type="Proteomes" id="UP000789396">
    <property type="component" value="Unassembled WGS sequence"/>
</dbReference>
<dbReference type="PANTHER" id="PTHR11991:SF0">
    <property type="entry name" value="TRANSLATIONALLY-CONTROLLED TUMOR PROTEIN"/>
    <property type="match status" value="1"/>
</dbReference>
<keyword evidence="5" id="KW-1185">Reference proteome</keyword>
<comment type="similarity">
    <text evidence="2">Belongs to the TCTP family.</text>
</comment>
<feature type="non-terminal residue" evidence="4">
    <location>
        <position position="1"/>
    </location>
</feature>
<evidence type="ECO:0000256" key="2">
    <source>
        <dbReference type="PROSITE-ProRule" id="PRU01133"/>
    </source>
</evidence>
<proteinExistence type="inferred from homology"/>
<dbReference type="GO" id="GO:0005509">
    <property type="term" value="F:calcium ion binding"/>
    <property type="evidence" value="ECO:0007669"/>
    <property type="project" value="TreeGrafter"/>
</dbReference>
<comment type="caution">
    <text evidence="4">The sequence shown here is derived from an EMBL/GenBank/DDBJ whole genome shotgun (WGS) entry which is preliminary data.</text>
</comment>
<dbReference type="OrthoDB" id="10248936at2759"/>
<dbReference type="PROSITE" id="PS01002">
    <property type="entry name" value="TCTP_1"/>
    <property type="match status" value="1"/>
</dbReference>
<evidence type="ECO:0000313" key="4">
    <source>
        <dbReference type="EMBL" id="CAG8719599.1"/>
    </source>
</evidence>